<feature type="domain" description="C2H2-type" evidence="2">
    <location>
        <begin position="46"/>
        <end position="74"/>
    </location>
</feature>
<keyword evidence="1" id="KW-0863">Zinc-finger</keyword>
<keyword evidence="1" id="KW-0862">Zinc</keyword>
<feature type="domain" description="C2H2-type" evidence="2">
    <location>
        <begin position="122"/>
        <end position="151"/>
    </location>
</feature>
<dbReference type="AlphaFoldDB" id="A0AAQ4EW63"/>
<dbReference type="Gene3D" id="3.30.160.60">
    <property type="entry name" value="Classic Zinc Finger"/>
    <property type="match status" value="2"/>
</dbReference>
<reference evidence="3 4" key="1">
    <citation type="journal article" date="2023" name="Arcadia Sci">
        <title>De novo assembly of a long-read Amblyomma americanum tick genome.</title>
        <authorList>
            <person name="Chou S."/>
            <person name="Poskanzer K.E."/>
            <person name="Rollins M."/>
            <person name="Thuy-Boun P.S."/>
        </authorList>
    </citation>
    <scope>NUCLEOTIDE SEQUENCE [LARGE SCALE GENOMIC DNA]</scope>
    <source>
        <strain evidence="3">F_SG_1</strain>
        <tissue evidence="3">Salivary glands</tissue>
    </source>
</reference>
<evidence type="ECO:0000256" key="1">
    <source>
        <dbReference type="PROSITE-ProRule" id="PRU00042"/>
    </source>
</evidence>
<dbReference type="EMBL" id="JARKHS020010334">
    <property type="protein sequence ID" value="KAK8778872.1"/>
    <property type="molecule type" value="Genomic_DNA"/>
</dbReference>
<dbReference type="GO" id="GO:0008270">
    <property type="term" value="F:zinc ion binding"/>
    <property type="evidence" value="ECO:0007669"/>
    <property type="project" value="UniProtKB-KW"/>
</dbReference>
<name>A0AAQ4EW63_AMBAM</name>
<sequence length="205" mass="23384">MSGLYRRVNNLRTTSSLYLRRRLQQHCTETMAACADVYDGMVATPVSCEACDEQFSTQALLDVHRQREHPQGPPGKHCCTYCPYSSNKKDKDWVLRHSWDSACKREPESTNVWHGRGMTRSRCCPQIRCTTRSASLEHIAKHERTHTGERPFVCKPSQKTIAKSLEAKLKRSVAHRSYSELVVIIVIQWSHCSCSMRCGSLSPVE</sequence>
<gene>
    <name evidence="3" type="ORF">V5799_019797</name>
</gene>
<dbReference type="InterPro" id="IPR013087">
    <property type="entry name" value="Znf_C2H2_type"/>
</dbReference>
<evidence type="ECO:0000313" key="4">
    <source>
        <dbReference type="Proteomes" id="UP001321473"/>
    </source>
</evidence>
<evidence type="ECO:0000313" key="3">
    <source>
        <dbReference type="EMBL" id="KAK8778872.1"/>
    </source>
</evidence>
<dbReference type="PROSITE" id="PS50157">
    <property type="entry name" value="ZINC_FINGER_C2H2_2"/>
    <property type="match status" value="2"/>
</dbReference>
<dbReference type="InterPro" id="IPR036236">
    <property type="entry name" value="Znf_C2H2_sf"/>
</dbReference>
<organism evidence="3 4">
    <name type="scientific">Amblyomma americanum</name>
    <name type="common">Lone star tick</name>
    <dbReference type="NCBI Taxonomy" id="6943"/>
    <lineage>
        <taxon>Eukaryota</taxon>
        <taxon>Metazoa</taxon>
        <taxon>Ecdysozoa</taxon>
        <taxon>Arthropoda</taxon>
        <taxon>Chelicerata</taxon>
        <taxon>Arachnida</taxon>
        <taxon>Acari</taxon>
        <taxon>Parasitiformes</taxon>
        <taxon>Ixodida</taxon>
        <taxon>Ixodoidea</taxon>
        <taxon>Ixodidae</taxon>
        <taxon>Amblyomminae</taxon>
        <taxon>Amblyomma</taxon>
    </lineage>
</organism>
<dbReference type="SUPFAM" id="SSF57667">
    <property type="entry name" value="beta-beta-alpha zinc fingers"/>
    <property type="match status" value="1"/>
</dbReference>
<comment type="caution">
    <text evidence="3">The sequence shown here is derived from an EMBL/GenBank/DDBJ whole genome shotgun (WGS) entry which is preliminary data.</text>
</comment>
<dbReference type="SMART" id="SM00355">
    <property type="entry name" value="ZnF_C2H2"/>
    <property type="match status" value="2"/>
</dbReference>
<protein>
    <recommendedName>
        <fullName evidence="2">C2H2-type domain-containing protein</fullName>
    </recommendedName>
</protein>
<keyword evidence="4" id="KW-1185">Reference proteome</keyword>
<proteinExistence type="predicted"/>
<accession>A0AAQ4EW63</accession>
<evidence type="ECO:0000259" key="2">
    <source>
        <dbReference type="PROSITE" id="PS50157"/>
    </source>
</evidence>
<dbReference type="PROSITE" id="PS00028">
    <property type="entry name" value="ZINC_FINGER_C2H2_1"/>
    <property type="match status" value="1"/>
</dbReference>
<dbReference type="Proteomes" id="UP001321473">
    <property type="component" value="Unassembled WGS sequence"/>
</dbReference>
<keyword evidence="1" id="KW-0479">Metal-binding</keyword>